<name>A0A226WSA4_CABSO</name>
<feature type="domain" description="ABC transporter" evidence="9">
    <location>
        <begin position="49"/>
        <end position="297"/>
    </location>
</feature>
<evidence type="ECO:0000313" key="11">
    <source>
        <dbReference type="Proteomes" id="UP000214720"/>
    </source>
</evidence>
<keyword evidence="6" id="KW-0547">Nucleotide-binding</keyword>
<keyword evidence="4" id="KW-1003">Cell membrane</keyword>
<dbReference type="Pfam" id="PF08352">
    <property type="entry name" value="oligo_HPY"/>
    <property type="match status" value="2"/>
</dbReference>
<dbReference type="NCBIfam" id="NF008453">
    <property type="entry name" value="PRK11308.1"/>
    <property type="match status" value="2"/>
</dbReference>
<dbReference type="GO" id="GO:0005524">
    <property type="term" value="F:ATP binding"/>
    <property type="evidence" value="ECO:0007669"/>
    <property type="project" value="UniProtKB-KW"/>
</dbReference>
<keyword evidence="3" id="KW-0813">Transport</keyword>
<gene>
    <name evidence="10" type="ORF">BSU04_34735</name>
</gene>
<dbReference type="PROSITE" id="PS00211">
    <property type="entry name" value="ABC_TRANSPORTER_1"/>
    <property type="match status" value="2"/>
</dbReference>
<dbReference type="AlphaFoldDB" id="A0A226WSA4"/>
<evidence type="ECO:0000256" key="8">
    <source>
        <dbReference type="ARBA" id="ARBA00023136"/>
    </source>
</evidence>
<dbReference type="FunFam" id="3.40.50.300:FF:000016">
    <property type="entry name" value="Oligopeptide ABC transporter ATP-binding component"/>
    <property type="match status" value="2"/>
</dbReference>
<keyword evidence="7" id="KW-0067">ATP-binding</keyword>
<dbReference type="PANTHER" id="PTHR43297:SF2">
    <property type="entry name" value="DIPEPTIDE TRANSPORT ATP-BINDING PROTEIN DPPD"/>
    <property type="match status" value="1"/>
</dbReference>
<dbReference type="SUPFAM" id="SSF52540">
    <property type="entry name" value="P-loop containing nucleoside triphosphate hydrolases"/>
    <property type="match status" value="2"/>
</dbReference>
<evidence type="ECO:0000259" key="9">
    <source>
        <dbReference type="PROSITE" id="PS50893"/>
    </source>
</evidence>
<organism evidence="10 11">
    <name type="scientific">Caballeronia sordidicola</name>
    <name type="common">Burkholderia sordidicola</name>
    <dbReference type="NCBI Taxonomy" id="196367"/>
    <lineage>
        <taxon>Bacteria</taxon>
        <taxon>Pseudomonadati</taxon>
        <taxon>Pseudomonadota</taxon>
        <taxon>Betaproteobacteria</taxon>
        <taxon>Burkholderiales</taxon>
        <taxon>Burkholderiaceae</taxon>
        <taxon>Caballeronia</taxon>
    </lineage>
</organism>
<feature type="domain" description="ABC transporter" evidence="9">
    <location>
        <begin position="329"/>
        <end position="570"/>
    </location>
</feature>
<protein>
    <submittedName>
        <fullName evidence="10">Oligopeptide transport system permease protein OppB</fullName>
    </submittedName>
</protein>
<dbReference type="InterPro" id="IPR017871">
    <property type="entry name" value="ABC_transporter-like_CS"/>
</dbReference>
<dbReference type="PROSITE" id="PS50893">
    <property type="entry name" value="ABC_TRANSPORTER_2"/>
    <property type="match status" value="2"/>
</dbReference>
<dbReference type="eggNOG" id="COG4172">
    <property type="taxonomic scope" value="Bacteria"/>
</dbReference>
<sequence length="580" mass="63709">MVDLRRGVRWPCRHLAAADLHGRRVTQRARYAHARFRIRRGTKVTAPLLQLDGLSIAFGDKTVVRDLNLSIGRGERVALVGESGSGKSVTALSILGLADNARQTGRILLDGDDLLQKTEQQMRGIRGRDVAMVFQEPMTALNPLFTIGKQIAESLRLHEGLRPNAARERGIELLRRTGIAEPERRIDSFPHQLSGGQRQRAMIAMALACRPRLLLADEPTTALDVTVRQQIVELLIGLQEQEAVERGMAVLLITHDLNLVKRFAQRVAVMEKGVLVETNSTAELFANPQHPYTCRLLDSEPERALDPIASDARRLLEVQGLSVDYRTSVKGWRSTFSKSSFRALQDVGITLRRGETLGIVGESGSGKSTLAAAILGLQRPAQGMIHIDGQSLSTLKSATSRRSVSSRLQVVFQDPYGSLSPRMTIEQIVGEGIALHRPEVTAAARRQRVVALLDEVGMPADVLSRYPHEFSGGQRQRIAIARALAVEPEMLILDEPTSALDVSIQQQVLNLLTRLQKKYTLSYLFITHDLAVMRAMAHRVAVMKAGRIVEMGDTMNVLQAPAHPYTQALLAASIVASAAA</sequence>
<reference evidence="11" key="1">
    <citation type="submission" date="2017-01" db="EMBL/GenBank/DDBJ databases">
        <title>Genome Analysis of Deinococcus marmoris KOPRI26562.</title>
        <authorList>
            <person name="Kim J.H."/>
            <person name="Oh H.-M."/>
        </authorList>
    </citation>
    <scope>NUCLEOTIDE SEQUENCE [LARGE SCALE GENOMIC DNA]</scope>
    <source>
        <strain evidence="11">PAMC 26633</strain>
    </source>
</reference>
<dbReference type="Proteomes" id="UP000214720">
    <property type="component" value="Unassembled WGS sequence"/>
</dbReference>
<comment type="similarity">
    <text evidence="2">Belongs to the ABC transporter superfamily.</text>
</comment>
<dbReference type="OrthoDB" id="9802772at2"/>
<dbReference type="GO" id="GO:0055085">
    <property type="term" value="P:transmembrane transport"/>
    <property type="evidence" value="ECO:0007669"/>
    <property type="project" value="UniProtKB-ARBA"/>
</dbReference>
<dbReference type="EMBL" id="MTHB01000234">
    <property type="protein sequence ID" value="OXC74032.1"/>
    <property type="molecule type" value="Genomic_DNA"/>
</dbReference>
<evidence type="ECO:0000256" key="2">
    <source>
        <dbReference type="ARBA" id="ARBA00005417"/>
    </source>
</evidence>
<dbReference type="GO" id="GO:0016887">
    <property type="term" value="F:ATP hydrolysis activity"/>
    <property type="evidence" value="ECO:0007669"/>
    <property type="project" value="InterPro"/>
</dbReference>
<keyword evidence="5" id="KW-0997">Cell inner membrane</keyword>
<dbReference type="InterPro" id="IPR050388">
    <property type="entry name" value="ABC_Ni/Peptide_Import"/>
</dbReference>
<dbReference type="InterPro" id="IPR027417">
    <property type="entry name" value="P-loop_NTPase"/>
</dbReference>
<evidence type="ECO:0000256" key="3">
    <source>
        <dbReference type="ARBA" id="ARBA00022448"/>
    </source>
</evidence>
<dbReference type="Gene3D" id="3.40.50.300">
    <property type="entry name" value="P-loop containing nucleotide triphosphate hydrolases"/>
    <property type="match status" value="2"/>
</dbReference>
<evidence type="ECO:0000256" key="4">
    <source>
        <dbReference type="ARBA" id="ARBA00022475"/>
    </source>
</evidence>
<dbReference type="GO" id="GO:0005886">
    <property type="term" value="C:plasma membrane"/>
    <property type="evidence" value="ECO:0007669"/>
    <property type="project" value="UniProtKB-SubCell"/>
</dbReference>
<evidence type="ECO:0000313" key="10">
    <source>
        <dbReference type="EMBL" id="OXC74032.1"/>
    </source>
</evidence>
<evidence type="ECO:0000256" key="1">
    <source>
        <dbReference type="ARBA" id="ARBA00004417"/>
    </source>
</evidence>
<dbReference type="PANTHER" id="PTHR43297">
    <property type="entry name" value="OLIGOPEPTIDE TRANSPORT ATP-BINDING PROTEIN APPD"/>
    <property type="match status" value="1"/>
</dbReference>
<comment type="caution">
    <text evidence="10">The sequence shown here is derived from an EMBL/GenBank/DDBJ whole genome shotgun (WGS) entry which is preliminary data.</text>
</comment>
<keyword evidence="8" id="KW-0472">Membrane</keyword>
<dbReference type="InterPro" id="IPR003439">
    <property type="entry name" value="ABC_transporter-like_ATP-bd"/>
</dbReference>
<dbReference type="Pfam" id="PF00005">
    <property type="entry name" value="ABC_tran"/>
    <property type="match status" value="2"/>
</dbReference>
<evidence type="ECO:0000256" key="5">
    <source>
        <dbReference type="ARBA" id="ARBA00022519"/>
    </source>
</evidence>
<dbReference type="GO" id="GO:0015833">
    <property type="term" value="P:peptide transport"/>
    <property type="evidence" value="ECO:0007669"/>
    <property type="project" value="InterPro"/>
</dbReference>
<evidence type="ECO:0000256" key="7">
    <source>
        <dbReference type="ARBA" id="ARBA00022840"/>
    </source>
</evidence>
<dbReference type="InterPro" id="IPR003593">
    <property type="entry name" value="AAA+_ATPase"/>
</dbReference>
<accession>A0A226WSA4</accession>
<comment type="subcellular location">
    <subcellularLocation>
        <location evidence="1">Cell inner membrane</location>
        <topology evidence="1">Peripheral membrane protein</topology>
    </subcellularLocation>
</comment>
<dbReference type="CDD" id="cd03257">
    <property type="entry name" value="ABC_NikE_OppD_transporters"/>
    <property type="match status" value="2"/>
</dbReference>
<dbReference type="NCBIfam" id="NF007739">
    <property type="entry name" value="PRK10419.1"/>
    <property type="match status" value="2"/>
</dbReference>
<evidence type="ECO:0000256" key="6">
    <source>
        <dbReference type="ARBA" id="ARBA00022741"/>
    </source>
</evidence>
<dbReference type="SMART" id="SM00382">
    <property type="entry name" value="AAA"/>
    <property type="match status" value="2"/>
</dbReference>
<proteinExistence type="inferred from homology"/>
<dbReference type="InterPro" id="IPR013563">
    <property type="entry name" value="Oligopep_ABC_C"/>
</dbReference>